<feature type="transmembrane region" description="Helical" evidence="5">
    <location>
        <begin position="20"/>
        <end position="37"/>
    </location>
</feature>
<comment type="caution">
    <text evidence="6">The sequence shown here is derived from an EMBL/GenBank/DDBJ whole genome shotgun (WGS) entry which is preliminary data.</text>
</comment>
<dbReference type="InterPro" id="IPR007568">
    <property type="entry name" value="RTA1"/>
</dbReference>
<comment type="subcellular location">
    <subcellularLocation>
        <location evidence="1">Membrane</location>
        <topology evidence="1">Multi-pass membrane protein</topology>
    </subcellularLocation>
</comment>
<dbReference type="PANTHER" id="PTHR31465">
    <property type="entry name" value="PROTEIN RTA1-RELATED"/>
    <property type="match status" value="1"/>
</dbReference>
<gene>
    <name evidence="6" type="ORF">SPI_07337</name>
</gene>
<keyword evidence="3 5" id="KW-1133">Transmembrane helix</keyword>
<evidence type="ECO:0000256" key="1">
    <source>
        <dbReference type="ARBA" id="ARBA00004141"/>
    </source>
</evidence>
<name>A0A167PRU7_9HYPO</name>
<dbReference type="EMBL" id="AZHD01000015">
    <property type="protein sequence ID" value="OAA56956.1"/>
    <property type="molecule type" value="Genomic_DNA"/>
</dbReference>
<dbReference type="Pfam" id="PF04479">
    <property type="entry name" value="RTA1"/>
    <property type="match status" value="1"/>
</dbReference>
<keyword evidence="2 5" id="KW-0812">Transmembrane</keyword>
<feature type="transmembrane region" description="Helical" evidence="5">
    <location>
        <begin position="78"/>
        <end position="106"/>
    </location>
</feature>
<evidence type="ECO:0000256" key="4">
    <source>
        <dbReference type="ARBA" id="ARBA00023136"/>
    </source>
</evidence>
<proteinExistence type="predicted"/>
<dbReference type="PANTHER" id="PTHR31465:SF13">
    <property type="entry name" value="RTA1 DOMAIN PROTEIN-RELATED"/>
    <property type="match status" value="1"/>
</dbReference>
<keyword evidence="4 5" id="KW-0472">Membrane</keyword>
<evidence type="ECO:0000313" key="7">
    <source>
        <dbReference type="Proteomes" id="UP000076874"/>
    </source>
</evidence>
<dbReference type="AlphaFoldDB" id="A0A167PRU7"/>
<accession>A0A167PRU7</accession>
<feature type="transmembrane region" description="Helical" evidence="5">
    <location>
        <begin position="118"/>
        <end position="139"/>
    </location>
</feature>
<organism evidence="6 7">
    <name type="scientific">Niveomyces insectorum RCEF 264</name>
    <dbReference type="NCBI Taxonomy" id="1081102"/>
    <lineage>
        <taxon>Eukaryota</taxon>
        <taxon>Fungi</taxon>
        <taxon>Dikarya</taxon>
        <taxon>Ascomycota</taxon>
        <taxon>Pezizomycotina</taxon>
        <taxon>Sordariomycetes</taxon>
        <taxon>Hypocreomycetidae</taxon>
        <taxon>Hypocreales</taxon>
        <taxon>Cordycipitaceae</taxon>
        <taxon>Niveomyces</taxon>
    </lineage>
</organism>
<reference evidence="6 7" key="1">
    <citation type="journal article" date="2016" name="Genome Biol. Evol.">
        <title>Divergent and convergent evolution of fungal pathogenicity.</title>
        <authorList>
            <person name="Shang Y."/>
            <person name="Xiao G."/>
            <person name="Zheng P."/>
            <person name="Cen K."/>
            <person name="Zhan S."/>
            <person name="Wang C."/>
        </authorList>
    </citation>
    <scope>NUCLEOTIDE SEQUENCE [LARGE SCALE GENOMIC DNA]</scope>
    <source>
        <strain evidence="6 7">RCEF 264</strain>
    </source>
</reference>
<sequence length="339" mass="37912">MENGKVVDGSIYFYAPNKGAPVFFAAAFLASGLYHVWQCRRYRSWRLTGLYVFCCTLFTAGFVVREVGAFAYTNVNVYIATVCLVYAAPPIFELANYIVLGRILYYVPHRSPIHPGRVLTTFAAVSSVVEALNGNGAAYSANASLPQSKQDVGHALLKAALLLQIVVVAAFLLLAAVFQRRTRAAGIRNANLTHALATLYASEALLLARTLYRVVEYFSVADLNVAAVRDPQTLSPILRYEWFFYVFEATLMLCNTVLLNVRHPRHYLPATTKTYLARDGVTEITGPGYKEERHFLATLFDPFDLYGLFNGRDKKTAFWEQQEAAMQQQPQPQEQSHVV</sequence>
<feature type="transmembrane region" description="Helical" evidence="5">
    <location>
        <begin position="159"/>
        <end position="178"/>
    </location>
</feature>
<protein>
    <submittedName>
        <fullName evidence="6">RTA-like protein</fullName>
    </submittedName>
</protein>
<dbReference type="GO" id="GO:0016020">
    <property type="term" value="C:membrane"/>
    <property type="evidence" value="ECO:0007669"/>
    <property type="project" value="UniProtKB-SubCell"/>
</dbReference>
<dbReference type="STRING" id="1081102.A0A167PRU7"/>
<keyword evidence="7" id="KW-1185">Reference proteome</keyword>
<evidence type="ECO:0000313" key="6">
    <source>
        <dbReference type="EMBL" id="OAA56956.1"/>
    </source>
</evidence>
<evidence type="ECO:0000256" key="2">
    <source>
        <dbReference type="ARBA" id="ARBA00022692"/>
    </source>
</evidence>
<dbReference type="Proteomes" id="UP000076874">
    <property type="component" value="Unassembled WGS sequence"/>
</dbReference>
<evidence type="ECO:0000256" key="5">
    <source>
        <dbReference type="SAM" id="Phobius"/>
    </source>
</evidence>
<feature type="transmembrane region" description="Helical" evidence="5">
    <location>
        <begin position="49"/>
        <end position="72"/>
    </location>
</feature>
<evidence type="ECO:0000256" key="3">
    <source>
        <dbReference type="ARBA" id="ARBA00022989"/>
    </source>
</evidence>
<dbReference type="OrthoDB" id="3358017at2759"/>